<evidence type="ECO:0008006" key="3">
    <source>
        <dbReference type="Google" id="ProtNLM"/>
    </source>
</evidence>
<comment type="caution">
    <text evidence="1">The sequence shown here is derived from an EMBL/GenBank/DDBJ whole genome shotgun (WGS) entry which is preliminary data.</text>
</comment>
<reference evidence="1 2" key="1">
    <citation type="submission" date="2024-06" db="EMBL/GenBank/DDBJ databases">
        <title>The Natural Products Discovery Center: Release of the First 8490 Sequenced Strains for Exploring Actinobacteria Biosynthetic Diversity.</title>
        <authorList>
            <person name="Kalkreuter E."/>
            <person name="Kautsar S.A."/>
            <person name="Yang D."/>
            <person name="Bader C.D."/>
            <person name="Teijaro C.N."/>
            <person name="Fluegel L."/>
            <person name="Davis C.M."/>
            <person name="Simpson J.R."/>
            <person name="Lauterbach L."/>
            <person name="Steele A.D."/>
            <person name="Gui C."/>
            <person name="Meng S."/>
            <person name="Li G."/>
            <person name="Viehrig K."/>
            <person name="Ye F."/>
            <person name="Su P."/>
            <person name="Kiefer A.F."/>
            <person name="Nichols A."/>
            <person name="Cepeda A.J."/>
            <person name="Yan W."/>
            <person name="Fan B."/>
            <person name="Jiang Y."/>
            <person name="Adhikari A."/>
            <person name="Zheng C.-J."/>
            <person name="Schuster L."/>
            <person name="Cowan T.M."/>
            <person name="Smanski M.J."/>
            <person name="Chevrette M.G."/>
            <person name="De Carvalho L.P.S."/>
            <person name="Shen B."/>
        </authorList>
    </citation>
    <scope>NUCLEOTIDE SEQUENCE [LARGE SCALE GENOMIC DNA]</scope>
    <source>
        <strain evidence="1 2">NPDC048946</strain>
    </source>
</reference>
<proteinExistence type="predicted"/>
<accession>A0ABV3DBS6</accession>
<dbReference type="Proteomes" id="UP001551482">
    <property type="component" value="Unassembled WGS sequence"/>
</dbReference>
<sequence>MTPKHGDLVLVAMGVDDTELARYSQYAPEFEPCLEWFGTDYASRVEHYPIVAIVEVVPRD</sequence>
<gene>
    <name evidence="1" type="ORF">AB0C36_06840</name>
</gene>
<evidence type="ECO:0000313" key="2">
    <source>
        <dbReference type="Proteomes" id="UP001551482"/>
    </source>
</evidence>
<name>A0ABV3DBS6_9ACTN</name>
<keyword evidence="2" id="KW-1185">Reference proteome</keyword>
<dbReference type="RefSeq" id="WP_358350308.1">
    <property type="nucleotide sequence ID" value="NZ_JBEZFP010000012.1"/>
</dbReference>
<protein>
    <recommendedName>
        <fullName evidence="3">DUF1330 domain-containing protein</fullName>
    </recommendedName>
</protein>
<evidence type="ECO:0000313" key="1">
    <source>
        <dbReference type="EMBL" id="MEU8133210.1"/>
    </source>
</evidence>
<dbReference type="EMBL" id="JBEZFP010000012">
    <property type="protein sequence ID" value="MEU8133210.1"/>
    <property type="molecule type" value="Genomic_DNA"/>
</dbReference>
<organism evidence="1 2">
    <name type="scientific">Streptodolium elevatio</name>
    <dbReference type="NCBI Taxonomy" id="3157996"/>
    <lineage>
        <taxon>Bacteria</taxon>
        <taxon>Bacillati</taxon>
        <taxon>Actinomycetota</taxon>
        <taxon>Actinomycetes</taxon>
        <taxon>Kitasatosporales</taxon>
        <taxon>Streptomycetaceae</taxon>
        <taxon>Streptodolium</taxon>
    </lineage>
</organism>